<reference evidence="6 7" key="1">
    <citation type="submission" date="2017-04" db="EMBL/GenBank/DDBJ databases">
        <authorList>
            <person name="Afonso C.L."/>
            <person name="Miller P.J."/>
            <person name="Scott M.A."/>
            <person name="Spackman E."/>
            <person name="Goraichik I."/>
            <person name="Dimitrov K.M."/>
            <person name="Suarez D.L."/>
            <person name="Swayne D.E."/>
        </authorList>
    </citation>
    <scope>NUCLEOTIDE SEQUENCE [LARGE SCALE GENOMIC DNA]</scope>
    <source>
        <strain evidence="6 7">A2P</strain>
    </source>
</reference>
<dbReference type="EMBL" id="FXAK01000009">
    <property type="protein sequence ID" value="SMF90100.1"/>
    <property type="molecule type" value="Genomic_DNA"/>
</dbReference>
<evidence type="ECO:0000313" key="7">
    <source>
        <dbReference type="Proteomes" id="UP000192936"/>
    </source>
</evidence>
<dbReference type="PANTHER" id="PTHR30483">
    <property type="entry name" value="LEUCINE-SPECIFIC-BINDING PROTEIN"/>
    <property type="match status" value="1"/>
</dbReference>
<keyword evidence="3" id="KW-0029">Amino-acid transport</keyword>
<evidence type="ECO:0000256" key="3">
    <source>
        <dbReference type="ARBA" id="ARBA00022970"/>
    </source>
</evidence>
<dbReference type="InterPro" id="IPR028081">
    <property type="entry name" value="Leu-bd"/>
</dbReference>
<dbReference type="AlphaFoldDB" id="A0A1X7HP15"/>
<gene>
    <name evidence="6" type="ORF">SAMN02982917_6965</name>
</gene>
<evidence type="ECO:0000313" key="6">
    <source>
        <dbReference type="EMBL" id="SMF90100.1"/>
    </source>
</evidence>
<dbReference type="InterPro" id="IPR051010">
    <property type="entry name" value="BCAA_transport"/>
</dbReference>
<protein>
    <submittedName>
        <fullName evidence="6">Amino acid/amide ABC transporter substrate-binding protein, HAAT family</fullName>
    </submittedName>
</protein>
<dbReference type="SUPFAM" id="SSF53822">
    <property type="entry name" value="Periplasmic binding protein-like I"/>
    <property type="match status" value="1"/>
</dbReference>
<feature type="domain" description="Leucine-binding protein" evidence="5">
    <location>
        <begin position="25"/>
        <end position="363"/>
    </location>
</feature>
<dbReference type="GO" id="GO:0006865">
    <property type="term" value="P:amino acid transport"/>
    <property type="evidence" value="ECO:0007669"/>
    <property type="project" value="UniProtKB-KW"/>
</dbReference>
<keyword evidence="2 4" id="KW-0732">Signal</keyword>
<accession>A0A1X7HP15</accession>
<dbReference type="CDD" id="cd06336">
    <property type="entry name" value="PBP1_ABC_ligand_binding-like"/>
    <property type="match status" value="1"/>
</dbReference>
<evidence type="ECO:0000259" key="5">
    <source>
        <dbReference type="Pfam" id="PF13458"/>
    </source>
</evidence>
<dbReference type="STRING" id="286727.SAMN02982917_6965"/>
<dbReference type="Pfam" id="PF13458">
    <property type="entry name" value="Peripla_BP_6"/>
    <property type="match status" value="1"/>
</dbReference>
<dbReference type="Gene3D" id="3.40.50.2300">
    <property type="match status" value="2"/>
</dbReference>
<evidence type="ECO:0000256" key="1">
    <source>
        <dbReference type="ARBA" id="ARBA00010062"/>
    </source>
</evidence>
<organism evidence="6 7">
    <name type="scientific">Azospirillum oryzae</name>
    <dbReference type="NCBI Taxonomy" id="286727"/>
    <lineage>
        <taxon>Bacteria</taxon>
        <taxon>Pseudomonadati</taxon>
        <taxon>Pseudomonadota</taxon>
        <taxon>Alphaproteobacteria</taxon>
        <taxon>Rhodospirillales</taxon>
        <taxon>Azospirillaceae</taxon>
        <taxon>Azospirillum</taxon>
    </lineage>
</organism>
<dbReference type="Proteomes" id="UP000192936">
    <property type="component" value="Unassembled WGS sequence"/>
</dbReference>
<comment type="similarity">
    <text evidence="1">Belongs to the leucine-binding protein family.</text>
</comment>
<sequence>MKRLFAVAAVAFCSLAASLPASAQTVKIGVIGIMTGAGATWGVAGAEGVKIAVEEANEAGGITINGVKRKVEVIVYDDQYKAAEAIAAYNRLVNEDGAKYIFTMASASMMAIKGQVESDNVLILTSATSNKIIDKNTNNIIELYSTPRDYVPPVIKWMKGNLQGDKVILVYPNDETGWDFTKLSTKAFADAGYKVIGQELYDRAQKDFQPLLTRVVAQKPDLIDFGPSSPATAGLILRQARELGYKNAVSALGGSGPREVIAAAGAQAAEGMVNMLYADPANKNFQALAQKFRAKIGQTPNELIVPYYDATKILLRAVEISGAPDDARKVRAALPKALPMTSLQGEPITFGGKETMGIDAQFLTVDYIGNIRNGEPVAVGLAK</sequence>
<name>A0A1X7HP15_9PROT</name>
<dbReference type="InterPro" id="IPR028082">
    <property type="entry name" value="Peripla_BP_I"/>
</dbReference>
<feature type="chain" id="PRO_5013050010" evidence="4">
    <location>
        <begin position="24"/>
        <end position="383"/>
    </location>
</feature>
<evidence type="ECO:0000256" key="2">
    <source>
        <dbReference type="ARBA" id="ARBA00022729"/>
    </source>
</evidence>
<feature type="signal peptide" evidence="4">
    <location>
        <begin position="1"/>
        <end position="23"/>
    </location>
</feature>
<dbReference type="OrthoDB" id="9786833at2"/>
<proteinExistence type="inferred from homology"/>
<dbReference type="PANTHER" id="PTHR30483:SF6">
    <property type="entry name" value="PERIPLASMIC BINDING PROTEIN OF ABC TRANSPORTER FOR NATURAL AMINO ACIDS"/>
    <property type="match status" value="1"/>
</dbReference>
<dbReference type="RefSeq" id="WP_085091727.1">
    <property type="nucleotide sequence ID" value="NZ_FXAK01000009.1"/>
</dbReference>
<keyword evidence="3" id="KW-0813">Transport</keyword>
<evidence type="ECO:0000256" key="4">
    <source>
        <dbReference type="SAM" id="SignalP"/>
    </source>
</evidence>